<dbReference type="OrthoDB" id="381193at2157"/>
<dbReference type="AlphaFoldDB" id="A0A1S8AWP4"/>
<dbReference type="STRING" id="301967.A6E15_09860"/>
<reference evidence="2" key="1">
    <citation type="submission" date="2016-04" db="EMBL/GenBank/DDBJ databases">
        <authorList>
            <person name="Chen S.-C."/>
            <person name="Lai M.-C."/>
        </authorList>
    </citation>
    <scope>NUCLEOTIDE SEQUENCE [LARGE SCALE GENOMIC DNA]</scope>
    <source>
        <strain evidence="2">AB14</strain>
    </source>
</reference>
<evidence type="ECO:0000313" key="1">
    <source>
        <dbReference type="EMBL" id="OLZ41273.1"/>
    </source>
</evidence>
<organism evidence="1 2">
    <name type="scientific">Natrinema saccharevitans</name>
    <dbReference type="NCBI Taxonomy" id="301967"/>
    <lineage>
        <taxon>Archaea</taxon>
        <taxon>Methanobacteriati</taxon>
        <taxon>Methanobacteriota</taxon>
        <taxon>Stenosarchaea group</taxon>
        <taxon>Halobacteria</taxon>
        <taxon>Halobacteriales</taxon>
        <taxon>Natrialbaceae</taxon>
        <taxon>Natrinema</taxon>
    </lineage>
</organism>
<proteinExistence type="predicted"/>
<dbReference type="EMBL" id="LWLN01000001">
    <property type="protein sequence ID" value="OLZ41273.1"/>
    <property type="molecule type" value="Genomic_DNA"/>
</dbReference>
<accession>A0A1S8AWP4</accession>
<name>A0A1S8AWP4_9EURY</name>
<gene>
    <name evidence="1" type="ORF">A6E15_09860</name>
</gene>
<keyword evidence="2" id="KW-1185">Reference proteome</keyword>
<comment type="caution">
    <text evidence="1">The sequence shown here is derived from an EMBL/GenBank/DDBJ whole genome shotgun (WGS) entry which is preliminary data.</text>
</comment>
<sequence>MFDPVYFEDPLSTIEDASEAILPDSEFGERTAGQRFEEVVRRPSRRIHDIVEFRNDTVLDA</sequence>
<evidence type="ECO:0000313" key="2">
    <source>
        <dbReference type="Proteomes" id="UP000189370"/>
    </source>
</evidence>
<dbReference type="Proteomes" id="UP000189370">
    <property type="component" value="Unassembled WGS sequence"/>
</dbReference>
<protein>
    <submittedName>
        <fullName evidence="1">Uncharacterized protein</fullName>
    </submittedName>
</protein>